<feature type="region of interest" description="Disordered" evidence="2">
    <location>
        <begin position="106"/>
        <end position="158"/>
    </location>
</feature>
<evidence type="ECO:0000313" key="5">
    <source>
        <dbReference type="EMBL" id="KAH7093109.1"/>
    </source>
</evidence>
<dbReference type="InterPro" id="IPR027417">
    <property type="entry name" value="P-loop_NTPase"/>
</dbReference>
<gene>
    <name evidence="5" type="ORF">FB567DRAFT_609442</name>
</gene>
<evidence type="ECO:0000256" key="2">
    <source>
        <dbReference type="SAM" id="MobiDB-lite"/>
    </source>
</evidence>
<evidence type="ECO:0000259" key="3">
    <source>
        <dbReference type="Pfam" id="PF00350"/>
    </source>
</evidence>
<feature type="region of interest" description="Disordered" evidence="2">
    <location>
        <begin position="1"/>
        <end position="78"/>
    </location>
</feature>
<evidence type="ECO:0000313" key="6">
    <source>
        <dbReference type="Proteomes" id="UP000813461"/>
    </source>
</evidence>
<dbReference type="Pfam" id="PF00350">
    <property type="entry name" value="Dynamin_N"/>
    <property type="match status" value="1"/>
</dbReference>
<organism evidence="5 6">
    <name type="scientific">Paraphoma chrysanthemicola</name>
    <dbReference type="NCBI Taxonomy" id="798071"/>
    <lineage>
        <taxon>Eukaryota</taxon>
        <taxon>Fungi</taxon>
        <taxon>Dikarya</taxon>
        <taxon>Ascomycota</taxon>
        <taxon>Pezizomycotina</taxon>
        <taxon>Dothideomycetes</taxon>
        <taxon>Pleosporomycetidae</taxon>
        <taxon>Pleosporales</taxon>
        <taxon>Pleosporineae</taxon>
        <taxon>Phaeosphaeriaceae</taxon>
        <taxon>Paraphoma</taxon>
    </lineage>
</organism>
<dbReference type="OrthoDB" id="5427350at2759"/>
<sequence length="987" mass="111305">MDVMEQPTPTPDNDLDSLFVPESKDESMEGIQVQDPPPTPINLDATKAPSPLASVEDDDAKPPPTASVPQKQTEEEVISPFVQGLRAIEAAARAEMADWEPVYLGQASEESTNTQAAGAKRKASDMDTDSSDDDDDAASDVIDDEVRPIDPNSQKRPKLPIYHPGFALTEKITLDTLNTFIAFLRQAKKDGYKDSELTQLWNEIVKGRVIPYQNAVRLAVAGDTGVGKSALMNAILGVLNLTIESGDGGACTCVITEFCQAPSTQTAPYAAEVQFFCLEMCRKLVRDLFTQWYTVKEKQRQNSDDVDDEDLSKMSTARDCLNQLFADRLGFDSSETFMATATSAEDPKVLKQFMSWTDDIHRMFIEDGETSVHFSSSTPETLTEQYHPFTRECPNASFKGKPLRFTPWPLVQIVRVTLNSPILQQNVIIADVPGGSDVNRSRVENAARYLQECDMTIVVGKIDRLQDNASFRQQYMDAYRRRRSGSVILVATRSDDLNDEGGSTLVLDTITEELLGTIAQKITNVEQKIRVILNDIERNRISSNHKANKKLKEDKKKLLKRKAALEKERKDVRIACRSKQVARVVAQNYRTDTGDDANVPVFCVSNLMYTRYLRGYDKDNDATIPTMTIEETQIPALCSLLYSLPSRGRTASLDHFVKVSVQTLLSVVQMSCSTTTLARVNHLTAIVRKAREDVARKIHRLADKFIETDIKSLEEELADHAVQTRFDKHAIKCLEKWESLVGVYVQKKKNLFLNWNEELMSSVRPVIDQAFRSLLDRSCETFKAEAAQVIKEALRDLNHILKNDPKALACDAYKLCFSDNLKRYETEVTRLVEQSAKNLKDKLITIHLHTYKLREQDYFPQAMVDFYTDAYKVPDTYKSTGITMFVARCAWLKDNIPGPNGPFSFISGWVEEDSSKAMVEVRDELKDNIDAVLGLVQNAFERMKRKKDNDTEQGKKFRTDLHLLVAEARKIMDGVALETLELCKMYK</sequence>
<comment type="caution">
    <text evidence="5">The sequence shown here is derived from an EMBL/GenBank/DDBJ whole genome shotgun (WGS) entry which is preliminary data.</text>
</comment>
<dbReference type="InterPro" id="IPR045063">
    <property type="entry name" value="Dynamin_N"/>
</dbReference>
<dbReference type="Gene3D" id="3.40.50.300">
    <property type="entry name" value="P-loop containing nucleotide triphosphate hydrolases"/>
    <property type="match status" value="2"/>
</dbReference>
<dbReference type="Proteomes" id="UP000813461">
    <property type="component" value="Unassembled WGS sequence"/>
</dbReference>
<proteinExistence type="predicted"/>
<accession>A0A8K0W3A7</accession>
<reference evidence="5" key="1">
    <citation type="journal article" date="2021" name="Nat. Commun.">
        <title>Genetic determinants of endophytism in the Arabidopsis root mycobiome.</title>
        <authorList>
            <person name="Mesny F."/>
            <person name="Miyauchi S."/>
            <person name="Thiergart T."/>
            <person name="Pickel B."/>
            <person name="Atanasova L."/>
            <person name="Karlsson M."/>
            <person name="Huettel B."/>
            <person name="Barry K.W."/>
            <person name="Haridas S."/>
            <person name="Chen C."/>
            <person name="Bauer D."/>
            <person name="Andreopoulos W."/>
            <person name="Pangilinan J."/>
            <person name="LaButti K."/>
            <person name="Riley R."/>
            <person name="Lipzen A."/>
            <person name="Clum A."/>
            <person name="Drula E."/>
            <person name="Henrissat B."/>
            <person name="Kohler A."/>
            <person name="Grigoriev I.V."/>
            <person name="Martin F.M."/>
            <person name="Hacquard S."/>
        </authorList>
    </citation>
    <scope>NUCLEOTIDE SEQUENCE</scope>
    <source>
        <strain evidence="5">MPI-SDFR-AT-0120</strain>
    </source>
</reference>
<feature type="domain" description="Dynamin N-terminal" evidence="3">
    <location>
        <begin position="218"/>
        <end position="491"/>
    </location>
</feature>
<dbReference type="EMBL" id="JAGMVJ010000002">
    <property type="protein sequence ID" value="KAH7093109.1"/>
    <property type="molecule type" value="Genomic_DNA"/>
</dbReference>
<protein>
    <recommendedName>
        <fullName evidence="7">Tat pathway signal sequence</fullName>
    </recommendedName>
</protein>
<dbReference type="PANTHER" id="PTHR36681">
    <property type="entry name" value="NUCLEAR GTPASE, GERMINAL CENTER-ASSOCIATED, TANDEM DUPLICATE 3"/>
    <property type="match status" value="1"/>
</dbReference>
<evidence type="ECO:0000259" key="4">
    <source>
        <dbReference type="Pfam" id="PF24564"/>
    </source>
</evidence>
<keyword evidence="1" id="KW-0175">Coiled coil</keyword>
<feature type="compositionally biased region" description="Acidic residues" evidence="2">
    <location>
        <begin position="126"/>
        <end position="143"/>
    </location>
</feature>
<evidence type="ECO:0008006" key="7">
    <source>
        <dbReference type="Google" id="ProtNLM"/>
    </source>
</evidence>
<feature type="coiled-coil region" evidence="1">
    <location>
        <begin position="548"/>
        <end position="575"/>
    </location>
</feature>
<dbReference type="SUPFAM" id="SSF52540">
    <property type="entry name" value="P-loop containing nucleoside triphosphate hydrolases"/>
    <property type="match status" value="1"/>
</dbReference>
<dbReference type="AlphaFoldDB" id="A0A8K0W3A7"/>
<keyword evidence="6" id="KW-1185">Reference proteome</keyword>
<dbReference type="PANTHER" id="PTHR36681:SF3">
    <property type="entry name" value="NUCLEAR GTPASE, GERMINAL CENTER-ASSOCIATED, TANDEM DUPLICATE 3"/>
    <property type="match status" value="1"/>
</dbReference>
<dbReference type="Pfam" id="PF24564">
    <property type="entry name" value="DUF7605"/>
    <property type="match status" value="1"/>
</dbReference>
<name>A0A8K0W3A7_9PLEO</name>
<dbReference type="InterPro" id="IPR056024">
    <property type="entry name" value="DUF7605"/>
</dbReference>
<evidence type="ECO:0000256" key="1">
    <source>
        <dbReference type="SAM" id="Coils"/>
    </source>
</evidence>
<feature type="domain" description="DUF7605" evidence="4">
    <location>
        <begin position="742"/>
        <end position="871"/>
    </location>
</feature>